<sequence>MDTWERGTDENFLTTTHLTRYDEVFSIFFRYRDIYCVREHHQVLGLLLRFYKGSMQRDSLCNEFGVPPSTLARVLKSAEDALGAIVKRFCPGSNFLAYASSTESSRSFDSPPPTSIAVHMGLLGRQKLQTIYFFHTATSLFNFVFLSYSSTRCSSLVIRTYRIPNNTAGCKSSS</sequence>
<dbReference type="AlphaFoldDB" id="A0A8J5J7X4"/>
<proteinExistence type="predicted"/>
<protein>
    <submittedName>
        <fullName evidence="1">Uncharacterized protein</fullName>
    </submittedName>
</protein>
<comment type="caution">
    <text evidence="1">The sequence shown here is derived from an EMBL/GenBank/DDBJ whole genome shotgun (WGS) entry which is preliminary data.</text>
</comment>
<organism evidence="1 2">
    <name type="scientific">Phytophthora aleatoria</name>
    <dbReference type="NCBI Taxonomy" id="2496075"/>
    <lineage>
        <taxon>Eukaryota</taxon>
        <taxon>Sar</taxon>
        <taxon>Stramenopiles</taxon>
        <taxon>Oomycota</taxon>
        <taxon>Peronosporomycetes</taxon>
        <taxon>Peronosporales</taxon>
        <taxon>Peronosporaceae</taxon>
        <taxon>Phytophthora</taxon>
    </lineage>
</organism>
<name>A0A8J5J7X4_9STRA</name>
<dbReference type="EMBL" id="JAENGY010000361">
    <property type="protein sequence ID" value="KAG6964875.1"/>
    <property type="molecule type" value="Genomic_DNA"/>
</dbReference>
<keyword evidence="2" id="KW-1185">Reference proteome</keyword>
<evidence type="ECO:0000313" key="2">
    <source>
        <dbReference type="Proteomes" id="UP000709295"/>
    </source>
</evidence>
<evidence type="ECO:0000313" key="1">
    <source>
        <dbReference type="EMBL" id="KAG6964875.1"/>
    </source>
</evidence>
<accession>A0A8J5J7X4</accession>
<dbReference type="Proteomes" id="UP000709295">
    <property type="component" value="Unassembled WGS sequence"/>
</dbReference>
<reference evidence="1" key="1">
    <citation type="submission" date="2021-01" db="EMBL/GenBank/DDBJ databases">
        <title>Phytophthora aleatoria, a newly-described species from Pinus radiata is distinct from Phytophthora cactorum isolates based on comparative genomics.</title>
        <authorList>
            <person name="Mcdougal R."/>
            <person name="Panda P."/>
            <person name="Williams N."/>
            <person name="Studholme D.J."/>
        </authorList>
    </citation>
    <scope>NUCLEOTIDE SEQUENCE</scope>
    <source>
        <strain evidence="1">NZFS 4037</strain>
    </source>
</reference>
<gene>
    <name evidence="1" type="ORF">JG688_00007500</name>
</gene>